<dbReference type="Gene3D" id="3.20.20.70">
    <property type="entry name" value="Aldolase class I"/>
    <property type="match status" value="1"/>
</dbReference>
<evidence type="ECO:0000256" key="1">
    <source>
        <dbReference type="ARBA" id="ARBA00009881"/>
    </source>
</evidence>
<dbReference type="PANTHER" id="PTHR42747">
    <property type="entry name" value="NITRONATE MONOOXYGENASE-RELATED"/>
    <property type="match status" value="1"/>
</dbReference>
<dbReference type="STRING" id="493475.GARC_4740"/>
<keyword evidence="3" id="KW-0288">FMN</keyword>
<organism evidence="6 7">
    <name type="scientific">Paraglaciecola arctica BSs20135</name>
    <dbReference type="NCBI Taxonomy" id="493475"/>
    <lineage>
        <taxon>Bacteria</taxon>
        <taxon>Pseudomonadati</taxon>
        <taxon>Pseudomonadota</taxon>
        <taxon>Gammaproteobacteria</taxon>
        <taxon>Alteromonadales</taxon>
        <taxon>Alteromonadaceae</taxon>
        <taxon>Paraglaciecola</taxon>
    </lineage>
</organism>
<dbReference type="eggNOG" id="COG2070">
    <property type="taxonomic scope" value="Bacteria"/>
</dbReference>
<dbReference type="CDD" id="cd04730">
    <property type="entry name" value="NPD_like"/>
    <property type="match status" value="1"/>
</dbReference>
<dbReference type="RefSeq" id="WP_007624910.1">
    <property type="nucleotide sequence ID" value="NZ_BAEO01000065.1"/>
</dbReference>
<keyword evidence="5" id="KW-0503">Monooxygenase</keyword>
<dbReference type="PANTHER" id="PTHR42747:SF4">
    <property type="entry name" value="BLR1330 PROTEIN"/>
    <property type="match status" value="1"/>
</dbReference>
<evidence type="ECO:0000256" key="5">
    <source>
        <dbReference type="ARBA" id="ARBA00023033"/>
    </source>
</evidence>
<dbReference type="InterPro" id="IPR004136">
    <property type="entry name" value="NMO"/>
</dbReference>
<dbReference type="EMBL" id="BAEO01000065">
    <property type="protein sequence ID" value="GAC21678.1"/>
    <property type="molecule type" value="Genomic_DNA"/>
</dbReference>
<comment type="similarity">
    <text evidence="1">Belongs to the nitronate monooxygenase family. NMO class I subfamily.</text>
</comment>
<accession>K6YY50</accession>
<comment type="caution">
    <text evidence="6">The sequence shown here is derived from an EMBL/GenBank/DDBJ whole genome shotgun (WGS) entry which is preliminary data.</text>
</comment>
<protein>
    <submittedName>
        <fullName evidence="6">Enoyl-[acyl carrier protein] reductase II</fullName>
        <ecNumber evidence="6">1.3.1.-</ecNumber>
    </submittedName>
</protein>
<evidence type="ECO:0000313" key="7">
    <source>
        <dbReference type="Proteomes" id="UP000006327"/>
    </source>
</evidence>
<dbReference type="EC" id="1.3.1.-" evidence="6"/>
<evidence type="ECO:0000256" key="3">
    <source>
        <dbReference type="ARBA" id="ARBA00022643"/>
    </source>
</evidence>
<dbReference type="InterPro" id="IPR013785">
    <property type="entry name" value="Aldolase_TIM"/>
</dbReference>
<dbReference type="Pfam" id="PF03060">
    <property type="entry name" value="NMO"/>
    <property type="match status" value="1"/>
</dbReference>
<evidence type="ECO:0000313" key="6">
    <source>
        <dbReference type="EMBL" id="GAC21678.1"/>
    </source>
</evidence>
<keyword evidence="4 6" id="KW-0560">Oxidoreductase</keyword>
<evidence type="ECO:0000256" key="4">
    <source>
        <dbReference type="ARBA" id="ARBA00023002"/>
    </source>
</evidence>
<reference evidence="6 7" key="1">
    <citation type="journal article" date="2017" name="Antonie Van Leeuwenhoek">
        <title>Rhizobium rhizosphaerae sp. nov., a novel species isolated from rice rhizosphere.</title>
        <authorList>
            <person name="Zhao J.J."/>
            <person name="Zhang J."/>
            <person name="Zhang R.J."/>
            <person name="Zhang C.W."/>
            <person name="Yin H.Q."/>
            <person name="Zhang X.X."/>
        </authorList>
    </citation>
    <scope>NUCLEOTIDE SEQUENCE [LARGE SCALE GENOMIC DNA]</scope>
    <source>
        <strain evidence="6 7">BSs20135</strain>
    </source>
</reference>
<sequence length="326" mass="34788">MTLPLLLKKLVIPVMQAPMFLISGPDMVVNACKAGVVGSFPTQNARTPEILDEWMGQIKSRLASQNITTPWAVNLIVHPSYARGKADFEVILKHQPPIVITALGSPAALVEQVHSYGGIVLADVINPSYAKKAAAAKVDGLVLVSVGAGGHTGYLSPFVFVQEIRKWWQGLLVLGGGIGTGQAVLAAQAMGADIAYLGTRFIPTNESLCQPEYKQMVVASNSEDIVISDAITGVKANWLRQSLANGGYDPDNLPDKGKIDFASASGAENKRWKDIWAAGQGVGSSTAVQAIAEIVEELTNEYQESLSALLTEQKQEPEQVKRGTII</sequence>
<dbReference type="SUPFAM" id="SSF51412">
    <property type="entry name" value="Inosine monophosphate dehydrogenase (IMPDH)"/>
    <property type="match status" value="1"/>
</dbReference>
<name>K6YY50_9ALTE</name>
<dbReference type="GO" id="GO:0018580">
    <property type="term" value="F:nitronate monooxygenase activity"/>
    <property type="evidence" value="ECO:0007669"/>
    <property type="project" value="InterPro"/>
</dbReference>
<evidence type="ECO:0000256" key="2">
    <source>
        <dbReference type="ARBA" id="ARBA00022630"/>
    </source>
</evidence>
<keyword evidence="7" id="KW-1185">Reference proteome</keyword>
<dbReference type="Proteomes" id="UP000006327">
    <property type="component" value="Unassembled WGS sequence"/>
</dbReference>
<proteinExistence type="inferred from homology"/>
<dbReference type="AlphaFoldDB" id="K6YY50"/>
<gene>
    <name evidence="6" type="primary">fabK</name>
    <name evidence="6" type="ORF">GARC_4740</name>
</gene>
<dbReference type="OrthoDB" id="9778912at2"/>
<keyword evidence="2" id="KW-0285">Flavoprotein</keyword>